<evidence type="ECO:0000256" key="6">
    <source>
        <dbReference type="ARBA" id="ARBA00022827"/>
    </source>
</evidence>
<reference evidence="15 16" key="1">
    <citation type="submission" date="2016-10" db="EMBL/GenBank/DDBJ databases">
        <authorList>
            <person name="de Groot N.N."/>
        </authorList>
    </citation>
    <scope>NUCLEOTIDE SEQUENCE [LARGE SCALE GENOMIC DNA]</scope>
    <source>
        <strain evidence="15 16">DSM 21633</strain>
    </source>
</reference>
<evidence type="ECO:0000256" key="7">
    <source>
        <dbReference type="ARBA" id="ARBA00022975"/>
    </source>
</evidence>
<dbReference type="InterPro" id="IPR012165">
    <property type="entry name" value="Cyt_c3_hydrogenase_gsu"/>
</dbReference>
<keyword evidence="7 11" id="KW-0665">Pyrimidine biosynthesis</keyword>
<keyword evidence="8 11" id="KW-0249">Electron transport</keyword>
<comment type="function">
    <text evidence="11">Responsible for channeling the electrons from the oxidation of dihydroorotate from the FMN redox center in the PyrD type B subunit to the ultimate electron acceptor NAD(+).</text>
</comment>
<dbReference type="PIRSF" id="PIRSF006816">
    <property type="entry name" value="Cyc3_hyd_g"/>
    <property type="match status" value="1"/>
</dbReference>
<dbReference type="PANTHER" id="PTHR43513:SF3">
    <property type="entry name" value="DIHYDROOROTATE DEHYDROGENASE B (NAD(+)), ELECTRON TRANSFER SUBUNIT-RELATED"/>
    <property type="match status" value="1"/>
</dbReference>
<dbReference type="InterPro" id="IPR050353">
    <property type="entry name" value="PyrK_electron_transfer"/>
</dbReference>
<dbReference type="CDD" id="cd06218">
    <property type="entry name" value="DHOD_e_trans"/>
    <property type="match status" value="1"/>
</dbReference>
<comment type="similarity">
    <text evidence="1 11">Belongs to the PyrK family.</text>
</comment>
<dbReference type="PROSITE" id="PS51384">
    <property type="entry name" value="FAD_FR"/>
    <property type="match status" value="1"/>
</dbReference>
<feature type="binding site" evidence="11 12">
    <location>
        <begin position="76"/>
        <end position="77"/>
    </location>
    <ligand>
        <name>FAD</name>
        <dbReference type="ChEBI" id="CHEBI:57692"/>
    </ligand>
</feature>
<gene>
    <name evidence="11" type="primary">pyrK</name>
    <name evidence="15" type="ORF">SAMN05216362_10163</name>
</gene>
<evidence type="ECO:0000313" key="16">
    <source>
        <dbReference type="Proteomes" id="UP000199427"/>
    </source>
</evidence>
<dbReference type="InterPro" id="IPR017938">
    <property type="entry name" value="Riboflavin_synthase-like_b-brl"/>
</dbReference>
<comment type="caution">
    <text evidence="11">Lacks conserved residue(s) required for the propagation of feature annotation.</text>
</comment>
<dbReference type="EMBL" id="FOES01000001">
    <property type="protein sequence ID" value="SEP55551.1"/>
    <property type="molecule type" value="Genomic_DNA"/>
</dbReference>
<evidence type="ECO:0000256" key="2">
    <source>
        <dbReference type="ARBA" id="ARBA00022448"/>
    </source>
</evidence>
<dbReference type="Pfam" id="PF00175">
    <property type="entry name" value="NAD_binding_1"/>
    <property type="match status" value="1"/>
</dbReference>
<dbReference type="SUPFAM" id="SSF52343">
    <property type="entry name" value="Ferredoxin reductase-like, C-terminal NADP-linked domain"/>
    <property type="match status" value="1"/>
</dbReference>
<evidence type="ECO:0000259" key="14">
    <source>
        <dbReference type="PROSITE" id="PS51384"/>
    </source>
</evidence>
<feature type="binding site" evidence="11 13">
    <location>
        <position position="226"/>
    </location>
    <ligand>
        <name>[2Fe-2S] cluster</name>
        <dbReference type="ChEBI" id="CHEBI:190135"/>
    </ligand>
</feature>
<dbReference type="GO" id="GO:0046872">
    <property type="term" value="F:metal ion binding"/>
    <property type="evidence" value="ECO:0007669"/>
    <property type="project" value="UniProtKB-KW"/>
</dbReference>
<keyword evidence="5 11" id="KW-0479">Metal-binding</keyword>
<dbReference type="Gene3D" id="2.10.240.10">
    <property type="entry name" value="Dihydroorotate dehydrogenase, electron transfer subunit"/>
    <property type="match status" value="1"/>
</dbReference>
<evidence type="ECO:0000313" key="15">
    <source>
        <dbReference type="EMBL" id="SEP55551.1"/>
    </source>
</evidence>
<dbReference type="InterPro" id="IPR039261">
    <property type="entry name" value="FNR_nucleotide-bd"/>
</dbReference>
<dbReference type="InterPro" id="IPR001433">
    <property type="entry name" value="OxRdtase_FAD/NAD-bd"/>
</dbReference>
<dbReference type="InterPro" id="IPR023455">
    <property type="entry name" value="Dihydroorotate_DHASE_ETsu"/>
</dbReference>
<keyword evidence="10 11" id="KW-0411">Iron-sulfur</keyword>
<protein>
    <recommendedName>
        <fullName evidence="11">Dihydroorotate dehydrogenase B (NAD(+)), electron transfer subunit</fullName>
    </recommendedName>
    <alternativeName>
        <fullName evidence="11">Dihydroorotate oxidase B, electron transfer subunit</fullName>
    </alternativeName>
</protein>
<feature type="binding site" evidence="11 13">
    <location>
        <position position="218"/>
    </location>
    <ligand>
        <name>[2Fe-2S] cluster</name>
        <dbReference type="ChEBI" id="CHEBI:190135"/>
    </ligand>
</feature>
<evidence type="ECO:0000256" key="1">
    <source>
        <dbReference type="ARBA" id="ARBA00006422"/>
    </source>
</evidence>
<feature type="binding site" evidence="11 12">
    <location>
        <begin position="52"/>
        <end position="55"/>
    </location>
    <ligand>
        <name>FAD</name>
        <dbReference type="ChEBI" id="CHEBI:57692"/>
    </ligand>
</feature>
<dbReference type="GO" id="GO:0050660">
    <property type="term" value="F:flavin adenine dinucleotide binding"/>
    <property type="evidence" value="ECO:0007669"/>
    <property type="project" value="InterPro"/>
</dbReference>
<dbReference type="AlphaFoldDB" id="A0A1H8YU45"/>
<dbReference type="InterPro" id="IPR037117">
    <property type="entry name" value="Dihydroorotate_DH_ele_sf"/>
</dbReference>
<evidence type="ECO:0000256" key="10">
    <source>
        <dbReference type="ARBA" id="ARBA00023014"/>
    </source>
</evidence>
<feature type="binding site" evidence="11 13">
    <location>
        <position position="240"/>
    </location>
    <ligand>
        <name>[2Fe-2S] cluster</name>
        <dbReference type="ChEBI" id="CHEBI:190135"/>
    </ligand>
</feature>
<dbReference type="GO" id="GO:0009055">
    <property type="term" value="F:electron transfer activity"/>
    <property type="evidence" value="ECO:0007669"/>
    <property type="project" value="UniProtKB-UniRule"/>
</dbReference>
<comment type="pathway">
    <text evidence="11">Pyrimidine metabolism; UMP biosynthesis via de novo pathway; orotate from (S)-dihydroorotate (NAD(+) route): step 1/1.</text>
</comment>
<dbReference type="UniPathway" id="UPA00070">
    <property type="reaction ID" value="UER00945"/>
</dbReference>
<keyword evidence="16" id="KW-1185">Reference proteome</keyword>
<proteinExistence type="inferred from homology"/>
<keyword evidence="4 11" id="KW-0001">2Fe-2S</keyword>
<evidence type="ECO:0000256" key="12">
    <source>
        <dbReference type="PIRSR" id="PIRSR006816-1"/>
    </source>
</evidence>
<dbReference type="PANTHER" id="PTHR43513">
    <property type="entry name" value="DIHYDROOROTATE DEHYDROGENASE B (NAD(+)), ELECTRON TRANSFER SUBUNIT"/>
    <property type="match status" value="1"/>
</dbReference>
<evidence type="ECO:0000256" key="8">
    <source>
        <dbReference type="ARBA" id="ARBA00022982"/>
    </source>
</evidence>
<keyword evidence="6 11" id="KW-0274">FAD</keyword>
<dbReference type="Proteomes" id="UP000199427">
    <property type="component" value="Unassembled WGS sequence"/>
</dbReference>
<dbReference type="HAMAP" id="MF_01211">
    <property type="entry name" value="DHODB_Fe_S_bind"/>
    <property type="match status" value="1"/>
</dbReference>
<comment type="cofactor">
    <cofactor evidence="11">
        <name>[2Fe-2S] cluster</name>
        <dbReference type="ChEBI" id="CHEBI:190135"/>
    </cofactor>
    <text evidence="11">Binds 1 [2Fe-2S] cluster per subunit.</text>
</comment>
<dbReference type="STRING" id="571933.SAMN05216362_10163"/>
<evidence type="ECO:0000256" key="13">
    <source>
        <dbReference type="PIRSR" id="PIRSR006816-2"/>
    </source>
</evidence>
<evidence type="ECO:0000256" key="5">
    <source>
        <dbReference type="ARBA" id="ARBA00022723"/>
    </source>
</evidence>
<dbReference type="InterPro" id="IPR019480">
    <property type="entry name" value="Dihydroorotate_DH_Fe-S-bd"/>
</dbReference>
<evidence type="ECO:0000256" key="9">
    <source>
        <dbReference type="ARBA" id="ARBA00023004"/>
    </source>
</evidence>
<feature type="domain" description="FAD-binding FR-type" evidence="14">
    <location>
        <begin position="1"/>
        <end position="101"/>
    </location>
</feature>
<dbReference type="Gene3D" id="2.40.30.10">
    <property type="entry name" value="Translation factors"/>
    <property type="match status" value="1"/>
</dbReference>
<dbReference type="PRINTS" id="PR00409">
    <property type="entry name" value="PHDIOXRDTASE"/>
</dbReference>
<dbReference type="GO" id="GO:0016491">
    <property type="term" value="F:oxidoreductase activity"/>
    <property type="evidence" value="ECO:0007669"/>
    <property type="project" value="InterPro"/>
</dbReference>
<evidence type="ECO:0000256" key="3">
    <source>
        <dbReference type="ARBA" id="ARBA00022630"/>
    </source>
</evidence>
<keyword evidence="3 11" id="KW-0285">Flavoprotein</keyword>
<organism evidence="15 16">
    <name type="scientific">Piscibacillus halophilus</name>
    <dbReference type="NCBI Taxonomy" id="571933"/>
    <lineage>
        <taxon>Bacteria</taxon>
        <taxon>Bacillati</taxon>
        <taxon>Bacillota</taxon>
        <taxon>Bacilli</taxon>
        <taxon>Bacillales</taxon>
        <taxon>Bacillaceae</taxon>
        <taxon>Piscibacillus</taxon>
    </lineage>
</organism>
<sequence>MFRGDLEVKSNKLIASDTFEIVLQGNVVQQISRPGQFVHIKIGEGSTHMLRRPFSIADYNIKANQLTIIYKLIGDGTEWLSHRRTGENLNVLGPLGNGFEVEGIKDEHILVIGGGVGVPPLYNLVKQLSTQNHVTAILGYQSKDAIFYEQKFSRFADTFIATNDGSYGYKGFVTDVIDQMGVKFDQYYACGPLGMLGAVQQRLIDVDGYLSIEERMGCGVGACFACVCPAINEKGYVKICQDGPVFHSKEVTL</sequence>
<dbReference type="InterPro" id="IPR017927">
    <property type="entry name" value="FAD-bd_FR_type"/>
</dbReference>
<dbReference type="NCBIfam" id="NF000799">
    <property type="entry name" value="PRK00054.1-4"/>
    <property type="match status" value="1"/>
</dbReference>
<comment type="cofactor">
    <cofactor evidence="11 12">
        <name>FAD</name>
        <dbReference type="ChEBI" id="CHEBI:57692"/>
    </cofactor>
    <text evidence="11 12">Binds 1 FAD per subunit.</text>
</comment>
<dbReference type="RefSeq" id="WP_091772013.1">
    <property type="nucleotide sequence ID" value="NZ_FOES01000001.1"/>
</dbReference>
<dbReference type="GO" id="GO:0051537">
    <property type="term" value="F:2 iron, 2 sulfur cluster binding"/>
    <property type="evidence" value="ECO:0007669"/>
    <property type="project" value="UniProtKB-KW"/>
</dbReference>
<keyword evidence="9 11" id="KW-0408">Iron</keyword>
<dbReference type="GO" id="GO:0044205">
    <property type="term" value="P:'de novo' UMP biosynthetic process"/>
    <property type="evidence" value="ECO:0007669"/>
    <property type="project" value="UniProtKB-UniRule"/>
</dbReference>
<accession>A0A1H8YU45</accession>
<dbReference type="Gene3D" id="3.40.50.80">
    <property type="entry name" value="Nucleotide-binding domain of ferredoxin-NADP reductase (FNR) module"/>
    <property type="match status" value="1"/>
</dbReference>
<dbReference type="Pfam" id="PF10418">
    <property type="entry name" value="DHODB_Fe-S_bind"/>
    <property type="match status" value="1"/>
</dbReference>
<dbReference type="OrthoDB" id="9778346at2"/>
<evidence type="ECO:0000256" key="4">
    <source>
        <dbReference type="ARBA" id="ARBA00022714"/>
    </source>
</evidence>
<evidence type="ECO:0000256" key="11">
    <source>
        <dbReference type="HAMAP-Rule" id="MF_01211"/>
    </source>
</evidence>
<comment type="subunit">
    <text evidence="11">Heterotetramer of 2 PyrK and 2 PyrD type B subunits.</text>
</comment>
<dbReference type="SUPFAM" id="SSF63380">
    <property type="entry name" value="Riboflavin synthase domain-like"/>
    <property type="match status" value="1"/>
</dbReference>
<keyword evidence="2 11" id="KW-0813">Transport</keyword>
<name>A0A1H8YU45_9BACI</name>
<comment type="cofactor">
    <cofactor evidence="13">
        <name>[2Fe-2S] cluster</name>
        <dbReference type="ChEBI" id="CHEBI:190135"/>
    </cofactor>
    <text evidence="13">Binds 1 [2Fe-2S] cluster per subunit.</text>
</comment>
<feature type="binding site" evidence="11 13">
    <location>
        <position position="223"/>
    </location>
    <ligand>
        <name>[2Fe-2S] cluster</name>
        <dbReference type="ChEBI" id="CHEBI:190135"/>
    </ligand>
</feature>